<proteinExistence type="predicted"/>
<evidence type="ECO:0000313" key="1">
    <source>
        <dbReference type="EMBL" id="QXV91349.1"/>
    </source>
</evidence>
<name>A0A8F7PXL9_KLEPN</name>
<protein>
    <submittedName>
        <fullName evidence="1">Uncharacterized protein</fullName>
    </submittedName>
</protein>
<dbReference type="AlphaFoldDB" id="A0A8F7PXL9"/>
<accession>A0A8F7PXL9</accession>
<organism evidence="1">
    <name type="scientific">Klebsiella pneumoniae subsp. pneumoniae</name>
    <dbReference type="NCBI Taxonomy" id="72407"/>
    <lineage>
        <taxon>Bacteria</taxon>
        <taxon>Pseudomonadati</taxon>
        <taxon>Pseudomonadota</taxon>
        <taxon>Gammaproteobacteria</taxon>
        <taxon>Enterobacterales</taxon>
        <taxon>Enterobacteriaceae</taxon>
        <taxon>Klebsiella/Raoultella group</taxon>
        <taxon>Klebsiella</taxon>
        <taxon>Klebsiella pneumoniae complex</taxon>
    </lineage>
</organism>
<keyword evidence="1" id="KW-0614">Plasmid</keyword>
<sequence length="89" mass="10365">MINITFSMILFAWFDYHILCVFSATQIRKDAVPDLFQSDFGLHDKAELGFYAGAIQEFFEPWTMSLPCEPGRLCLRLQMPVAARFHMRD</sequence>
<reference evidence="1" key="1">
    <citation type="journal article" date="2021" name="Antibiotics">
        <title>Emergence of Hybrid Resistance and Virulence Plasmids Harboring New Delhi Metallo-beta-Lactamase in Klebsiella pneumoniae in Russia.</title>
        <authorList>
            <person name="Starkova P."/>
            <person name="Lazareva I."/>
            <person name="Avdeeva A."/>
            <person name="Sulian O."/>
            <person name="Likholetova D."/>
            <person name="Ageevets V."/>
            <person name="Lebedeva M."/>
            <person name="Gostev V."/>
            <person name="Sopova J."/>
            <person name="Sidorenko S."/>
        </authorList>
    </citation>
    <scope>NUCLEOTIDE SEQUENCE</scope>
    <source>
        <plasmid evidence="1">phvKpST395_NDM-1_2512</plasmid>
    </source>
</reference>
<dbReference type="EMBL" id="MW911670">
    <property type="protein sequence ID" value="QXV91349.1"/>
    <property type="molecule type" value="Genomic_DNA"/>
</dbReference>
<geneLocation type="plasmid" evidence="1">
    <name>phvKpST395_NDM-1_2512</name>
</geneLocation>